<protein>
    <submittedName>
        <fullName evidence="2">Uncharacterized protein</fullName>
    </submittedName>
</protein>
<reference evidence="2 4" key="1">
    <citation type="submission" date="2021-11" db="EMBL/GenBank/DDBJ databases">
        <authorList>
            <person name="Islam A."/>
            <person name="Islam S."/>
            <person name="Flora M.S."/>
            <person name="Rahman M."/>
            <person name="Ziaur R.M."/>
            <person name="Epstein J.H."/>
            <person name="Hassan M."/>
            <person name="Klassen M."/>
            <person name="Woodard K."/>
            <person name="Webb A."/>
            <person name="Webby R.J."/>
            <person name="El Zowalaty M.E."/>
        </authorList>
    </citation>
    <scope>NUCLEOTIDE SEQUENCE</scope>
    <source>
        <strain evidence="3">Pbs1</strain>
        <strain evidence="2">Pbs3</strain>
    </source>
</reference>
<feature type="compositionally biased region" description="Basic and acidic residues" evidence="1">
    <location>
        <begin position="1"/>
        <end position="18"/>
    </location>
</feature>
<evidence type="ECO:0000313" key="2">
    <source>
        <dbReference type="EMBL" id="CAH0478342.1"/>
    </source>
</evidence>
<evidence type="ECO:0000256" key="1">
    <source>
        <dbReference type="SAM" id="MobiDB-lite"/>
    </source>
</evidence>
<evidence type="ECO:0000313" key="4">
    <source>
        <dbReference type="Proteomes" id="UP001158986"/>
    </source>
</evidence>
<evidence type="ECO:0000313" key="3">
    <source>
        <dbReference type="EMBL" id="CAH0518708.1"/>
    </source>
</evidence>
<feature type="region of interest" description="Disordered" evidence="1">
    <location>
        <begin position="1"/>
        <end position="43"/>
    </location>
</feature>
<proteinExistence type="predicted"/>
<dbReference type="Proteomes" id="UP001158986">
    <property type="component" value="Unassembled WGS sequence"/>
</dbReference>
<dbReference type="Proteomes" id="UP001160483">
    <property type="component" value="Unassembled WGS sequence"/>
</dbReference>
<keyword evidence="4" id="KW-1185">Reference proteome</keyword>
<organism evidence="2 5">
    <name type="scientific">Peronospora belbahrii</name>
    <dbReference type="NCBI Taxonomy" id="622444"/>
    <lineage>
        <taxon>Eukaryota</taxon>
        <taxon>Sar</taxon>
        <taxon>Stramenopiles</taxon>
        <taxon>Oomycota</taxon>
        <taxon>Peronosporomycetes</taxon>
        <taxon>Peronosporales</taxon>
        <taxon>Peronosporaceae</taxon>
        <taxon>Peronospora</taxon>
    </lineage>
</organism>
<comment type="caution">
    <text evidence="2">The sequence shown here is derived from an EMBL/GenBank/DDBJ whole genome shotgun (WGS) entry which is preliminary data.</text>
</comment>
<name>A0AAU9KVR3_9STRA</name>
<evidence type="ECO:0000313" key="5">
    <source>
        <dbReference type="Proteomes" id="UP001160483"/>
    </source>
</evidence>
<dbReference type="EMBL" id="CAKLCB010000265">
    <property type="protein sequence ID" value="CAH0518708.1"/>
    <property type="molecule type" value="Genomic_DNA"/>
</dbReference>
<dbReference type="EMBL" id="CAKKTJ010000229">
    <property type="protein sequence ID" value="CAH0478342.1"/>
    <property type="molecule type" value="Genomic_DNA"/>
</dbReference>
<sequence>MTLASFKDEVVPGSERQDAAGSTHNILDGEGGGMSFPPQDSRGSAFCSVPAPANFEPQMLLQMRDLKFAIETSTSRRCIQDLVQILRLGKAITSSSVNW</sequence>
<accession>A0AAU9KVR3</accession>
<dbReference type="AlphaFoldDB" id="A0AAU9KVR3"/>
<gene>
    <name evidence="3" type="ORF">PBS001_LOCUS5267</name>
    <name evidence="2" type="ORF">PBS003_LOCUS5042</name>
</gene>